<feature type="domain" description="Aminotransferase class I/classII large" evidence="14">
    <location>
        <begin position="323"/>
        <end position="508"/>
    </location>
</feature>
<evidence type="ECO:0000313" key="17">
    <source>
        <dbReference type="WBParaSite" id="sdigi.contig414.g8159.t1"/>
    </source>
</evidence>
<evidence type="ECO:0000256" key="7">
    <source>
        <dbReference type="ARBA" id="ARBA00022898"/>
    </source>
</evidence>
<dbReference type="Pfam" id="PF14780">
    <property type="entry name" value="NEPRO_N"/>
    <property type="match status" value="1"/>
</dbReference>
<dbReference type="GO" id="GO:0016020">
    <property type="term" value="C:membrane"/>
    <property type="evidence" value="ECO:0007669"/>
    <property type="project" value="GOC"/>
</dbReference>
<evidence type="ECO:0000256" key="2">
    <source>
        <dbReference type="ARBA" id="ARBA00004760"/>
    </source>
</evidence>
<dbReference type="AlphaFoldDB" id="A0A915Q0E2"/>
<dbReference type="GO" id="GO:0004758">
    <property type="term" value="F:serine C-palmitoyltransferase activity"/>
    <property type="evidence" value="ECO:0007669"/>
    <property type="project" value="UniProtKB-EC"/>
</dbReference>
<comment type="pathway">
    <text evidence="2">Lipid metabolism; sphingolipid metabolism.</text>
</comment>
<dbReference type="Gene3D" id="3.90.1150.10">
    <property type="entry name" value="Aspartate Aminotransferase, domain 1"/>
    <property type="match status" value="1"/>
</dbReference>
<accession>A0A915Q0E2</accession>
<dbReference type="InterPro" id="IPR015421">
    <property type="entry name" value="PyrdxlP-dep_Trfase_major"/>
</dbReference>
<dbReference type="Gene3D" id="3.40.640.10">
    <property type="entry name" value="Type I PLP-dependent aspartate aminotransferase-like (Major domain)"/>
    <property type="match status" value="1"/>
</dbReference>
<dbReference type="InterPro" id="IPR015424">
    <property type="entry name" value="PyrdxlP-dep_Trfase"/>
</dbReference>
<organism evidence="16 17">
    <name type="scientific">Setaria digitata</name>
    <dbReference type="NCBI Taxonomy" id="48799"/>
    <lineage>
        <taxon>Eukaryota</taxon>
        <taxon>Metazoa</taxon>
        <taxon>Ecdysozoa</taxon>
        <taxon>Nematoda</taxon>
        <taxon>Chromadorea</taxon>
        <taxon>Rhabditida</taxon>
        <taxon>Spirurina</taxon>
        <taxon>Spiruromorpha</taxon>
        <taxon>Filarioidea</taxon>
        <taxon>Setariidae</taxon>
        <taxon>Setaria</taxon>
    </lineage>
</organism>
<evidence type="ECO:0000256" key="13">
    <source>
        <dbReference type="ARBA" id="ARBA00042649"/>
    </source>
</evidence>
<evidence type="ECO:0000256" key="4">
    <source>
        <dbReference type="ARBA" id="ARBA00008392"/>
    </source>
</evidence>
<dbReference type="InterPro" id="IPR050087">
    <property type="entry name" value="AON_synthase_class-II"/>
</dbReference>
<dbReference type="GO" id="GO:0046513">
    <property type="term" value="P:ceramide biosynthetic process"/>
    <property type="evidence" value="ECO:0007669"/>
    <property type="project" value="TreeGrafter"/>
</dbReference>
<dbReference type="GO" id="GO:0005783">
    <property type="term" value="C:endoplasmic reticulum"/>
    <property type="evidence" value="ECO:0007669"/>
    <property type="project" value="TreeGrafter"/>
</dbReference>
<evidence type="ECO:0000313" key="16">
    <source>
        <dbReference type="Proteomes" id="UP000887581"/>
    </source>
</evidence>
<evidence type="ECO:0000256" key="3">
    <source>
        <dbReference type="ARBA" id="ARBA00004991"/>
    </source>
</evidence>
<keyword evidence="7" id="KW-0663">Pyridoxal phosphate</keyword>
<evidence type="ECO:0000256" key="6">
    <source>
        <dbReference type="ARBA" id="ARBA00022679"/>
    </source>
</evidence>
<keyword evidence="10" id="KW-0012">Acyltransferase</keyword>
<evidence type="ECO:0000259" key="15">
    <source>
        <dbReference type="Pfam" id="PF14780"/>
    </source>
</evidence>
<dbReference type="InterPro" id="IPR015422">
    <property type="entry name" value="PyrdxlP-dep_Trfase_small"/>
</dbReference>
<name>A0A915Q0E2_9BILA</name>
<sequence length="518" mass="59013">MESLECLEEEELLKSVDKYCWQPVHNAFETNPKKFNAMVINEKVIIEKLIDLYPCSVAPQSVAIFDGLIYKMSAPYRHAKFWRFTRHVSKELNKLNALKLKRYLKNIVKDMLKSEMRYGLNVSAKRYIEAVLICRAVRSCRLRKLCEQAASHCLQHIQTGHLLESNLLLLALNADVYHGLKKNMAKVVECYIRLQPLLTDSSLHTRRLLVAANNVFQSDVFLISSLNSFRMIGELCGVKESEYADLLSLSKSRITNRLTSSWSPKVSYYLHSFTPSSSNFAERSSFEWKPEPLVPEIPAGHPALKTHYFDGKVSKFVVYDGKKYFNLATTNFLGLVGDKTIEKVAKEAIAKYGVGSCGPRHFYGTVDVHLALEKQLANFLGCEEAVLYSYGFVNISSAIPSYAKKGDVIFADKGVNFAIQKGLEASRSRIEWFNHNDVNDLERLLIEQAERDRKFPRLASKTRRFMVVEGLYMNSGDLCPLPELIALKWKYKVRIFIDESLSIGVIGKTGRGQFTFFC</sequence>
<dbReference type="Proteomes" id="UP000887581">
    <property type="component" value="Unplaced"/>
</dbReference>
<evidence type="ECO:0000256" key="8">
    <source>
        <dbReference type="ARBA" id="ARBA00022919"/>
    </source>
</evidence>
<evidence type="ECO:0000259" key="14">
    <source>
        <dbReference type="Pfam" id="PF00155"/>
    </source>
</evidence>
<comment type="cofactor">
    <cofactor evidence="1">
        <name>pyridoxal 5'-phosphate</name>
        <dbReference type="ChEBI" id="CHEBI:597326"/>
    </cofactor>
</comment>
<dbReference type="GO" id="GO:0046512">
    <property type="term" value="P:sphingosine biosynthetic process"/>
    <property type="evidence" value="ECO:0007669"/>
    <property type="project" value="TreeGrafter"/>
</dbReference>
<keyword evidence="16" id="KW-1185">Reference proteome</keyword>
<evidence type="ECO:0000256" key="5">
    <source>
        <dbReference type="ARBA" id="ARBA00013220"/>
    </source>
</evidence>
<evidence type="ECO:0000256" key="9">
    <source>
        <dbReference type="ARBA" id="ARBA00023098"/>
    </source>
</evidence>
<comment type="similarity">
    <text evidence="4">Belongs to the class-II pyridoxal-phosphate-dependent aminotransferase family.</text>
</comment>
<feature type="domain" description="Nucleolus and neural progenitor protein-like N-terminal" evidence="15">
    <location>
        <begin position="59"/>
        <end position="194"/>
    </location>
</feature>
<evidence type="ECO:0000256" key="1">
    <source>
        <dbReference type="ARBA" id="ARBA00001933"/>
    </source>
</evidence>
<dbReference type="InterPro" id="IPR027951">
    <property type="entry name" value="Nepro_N"/>
</dbReference>
<evidence type="ECO:0000256" key="11">
    <source>
        <dbReference type="ARBA" id="ARBA00041066"/>
    </source>
</evidence>
<reference evidence="17" key="1">
    <citation type="submission" date="2022-11" db="UniProtKB">
        <authorList>
            <consortium name="WormBaseParasite"/>
        </authorList>
    </citation>
    <scope>IDENTIFICATION</scope>
</reference>
<dbReference type="InterPro" id="IPR004839">
    <property type="entry name" value="Aminotransferase_I/II_large"/>
</dbReference>
<keyword evidence="9" id="KW-0443">Lipid metabolism</keyword>
<dbReference type="Pfam" id="PF00155">
    <property type="entry name" value="Aminotran_1_2"/>
    <property type="match status" value="1"/>
</dbReference>
<dbReference type="PANTHER" id="PTHR13693">
    <property type="entry name" value="CLASS II AMINOTRANSFERASE/8-AMINO-7-OXONONANOATE SYNTHASE"/>
    <property type="match status" value="1"/>
</dbReference>
<evidence type="ECO:0000256" key="12">
    <source>
        <dbReference type="ARBA" id="ARBA00041765"/>
    </source>
</evidence>
<protein>
    <recommendedName>
        <fullName evidence="11">Serine palmitoyltransferase 1</fullName>
        <ecNumber evidence="5">2.3.1.50</ecNumber>
    </recommendedName>
    <alternativeName>
        <fullName evidence="12">Long chain base biosynthesis protein 1</fullName>
    </alternativeName>
    <alternativeName>
        <fullName evidence="13">Serine-palmitoyl-CoA transferase 1</fullName>
    </alternativeName>
</protein>
<dbReference type="PANTHER" id="PTHR13693:SF2">
    <property type="entry name" value="SERINE PALMITOYLTRANSFERASE 1"/>
    <property type="match status" value="1"/>
</dbReference>
<keyword evidence="8" id="KW-0746">Sphingolipid metabolism</keyword>
<dbReference type="WBParaSite" id="sdigi.contig414.g8159.t1">
    <property type="protein sequence ID" value="sdigi.contig414.g8159.t1"/>
    <property type="gene ID" value="sdigi.contig414.g8159"/>
</dbReference>
<evidence type="ECO:0000256" key="10">
    <source>
        <dbReference type="ARBA" id="ARBA00023315"/>
    </source>
</evidence>
<dbReference type="SUPFAM" id="SSF53383">
    <property type="entry name" value="PLP-dependent transferases"/>
    <property type="match status" value="1"/>
</dbReference>
<proteinExistence type="inferred from homology"/>
<dbReference type="GO" id="GO:0030170">
    <property type="term" value="F:pyridoxal phosphate binding"/>
    <property type="evidence" value="ECO:0007669"/>
    <property type="project" value="InterPro"/>
</dbReference>
<keyword evidence="6" id="KW-0808">Transferase</keyword>
<dbReference type="EC" id="2.3.1.50" evidence="5"/>
<comment type="pathway">
    <text evidence="3">Sphingolipid metabolism.</text>
</comment>